<dbReference type="CDD" id="cd06285">
    <property type="entry name" value="PBP1_LacI-like"/>
    <property type="match status" value="1"/>
</dbReference>
<dbReference type="PROSITE" id="PS50932">
    <property type="entry name" value="HTH_LACI_2"/>
    <property type="match status" value="1"/>
</dbReference>
<protein>
    <submittedName>
        <fullName evidence="6">LacI family DNA-binding transcriptional regulator</fullName>
    </submittedName>
</protein>
<dbReference type="Gene3D" id="3.40.50.2300">
    <property type="match status" value="2"/>
</dbReference>
<evidence type="ECO:0000256" key="2">
    <source>
        <dbReference type="ARBA" id="ARBA00023125"/>
    </source>
</evidence>
<evidence type="ECO:0000313" key="7">
    <source>
        <dbReference type="Proteomes" id="UP001428817"/>
    </source>
</evidence>
<dbReference type="EMBL" id="BAABJP010000036">
    <property type="protein sequence ID" value="GAA5166508.1"/>
    <property type="molecule type" value="Genomic_DNA"/>
</dbReference>
<evidence type="ECO:0000259" key="5">
    <source>
        <dbReference type="PROSITE" id="PS50932"/>
    </source>
</evidence>
<gene>
    <name evidence="6" type="ORF">GCM10023321_57720</name>
</gene>
<evidence type="ECO:0000313" key="6">
    <source>
        <dbReference type="EMBL" id="GAA5166508.1"/>
    </source>
</evidence>
<dbReference type="InterPro" id="IPR046335">
    <property type="entry name" value="LacI/GalR-like_sensor"/>
</dbReference>
<dbReference type="Pfam" id="PF00356">
    <property type="entry name" value="LacI"/>
    <property type="match status" value="1"/>
</dbReference>
<dbReference type="SMART" id="SM00354">
    <property type="entry name" value="HTH_LACI"/>
    <property type="match status" value="1"/>
</dbReference>
<evidence type="ECO:0000256" key="3">
    <source>
        <dbReference type="ARBA" id="ARBA00023163"/>
    </source>
</evidence>
<dbReference type="SUPFAM" id="SSF47413">
    <property type="entry name" value="lambda repressor-like DNA-binding domains"/>
    <property type="match status" value="1"/>
</dbReference>
<keyword evidence="7" id="KW-1185">Reference proteome</keyword>
<dbReference type="CDD" id="cd01392">
    <property type="entry name" value="HTH_LacI"/>
    <property type="match status" value="1"/>
</dbReference>
<dbReference type="PANTHER" id="PTHR30146:SF109">
    <property type="entry name" value="HTH-TYPE TRANSCRIPTIONAL REGULATOR GALS"/>
    <property type="match status" value="1"/>
</dbReference>
<keyword evidence="3" id="KW-0804">Transcription</keyword>
<name>A0ABP9QSD3_9PSEU</name>
<organism evidence="6 7">
    <name type="scientific">Pseudonocardia eucalypti</name>
    <dbReference type="NCBI Taxonomy" id="648755"/>
    <lineage>
        <taxon>Bacteria</taxon>
        <taxon>Bacillati</taxon>
        <taxon>Actinomycetota</taxon>
        <taxon>Actinomycetes</taxon>
        <taxon>Pseudonocardiales</taxon>
        <taxon>Pseudonocardiaceae</taxon>
        <taxon>Pseudonocardia</taxon>
    </lineage>
</organism>
<dbReference type="SUPFAM" id="SSF53822">
    <property type="entry name" value="Periplasmic binding protein-like I"/>
    <property type="match status" value="1"/>
</dbReference>
<keyword evidence="1" id="KW-0805">Transcription regulation</keyword>
<feature type="compositionally biased region" description="Gly residues" evidence="4">
    <location>
        <begin position="350"/>
        <end position="360"/>
    </location>
</feature>
<dbReference type="InterPro" id="IPR010982">
    <property type="entry name" value="Lambda_DNA-bd_dom_sf"/>
</dbReference>
<dbReference type="InterPro" id="IPR000394">
    <property type="entry name" value="RNA_pol_sigma_54"/>
</dbReference>
<dbReference type="GO" id="GO:0003677">
    <property type="term" value="F:DNA binding"/>
    <property type="evidence" value="ECO:0007669"/>
    <property type="project" value="UniProtKB-KW"/>
</dbReference>
<dbReference type="Proteomes" id="UP001428817">
    <property type="component" value="Unassembled WGS sequence"/>
</dbReference>
<dbReference type="RefSeq" id="WP_345703212.1">
    <property type="nucleotide sequence ID" value="NZ_BAABJP010000036.1"/>
</dbReference>
<sequence>MEIDNPAPPIAGQSPVTLRTLADRLGLHVSTVSRVLHAPPDEQLRAASKATVQRIRALADELGYRPNPHATSLRTRRSNLVGVLVPRLSDIVLATIYEGIEESAAEHGLSTFVTNTRDVPDVQRARTEMVLDRRVDGMIFGDAYVDGAFLDRVAARNVPFVLVSRRAGAHVSVTCDDYAGGRLAAEHLLSLGHRSVAVIAGEPYASTGIDRTAGFVDTFAEAGIEVPTGRIRHSRFDARGGRVAADDLLSTELGGDRPITALFAVNDFAAIGVLGAARDRGLAVGSDLSVVGFNDTPLAAELPIPLTTVRSPMRQMGRRGLELLVRRMQGEPVESERLAPALMVRATTGGAPGRKPGNGGPKAPAR</sequence>
<evidence type="ECO:0000256" key="4">
    <source>
        <dbReference type="SAM" id="MobiDB-lite"/>
    </source>
</evidence>
<reference evidence="7" key="1">
    <citation type="journal article" date="2019" name="Int. J. Syst. Evol. Microbiol.">
        <title>The Global Catalogue of Microorganisms (GCM) 10K type strain sequencing project: providing services to taxonomists for standard genome sequencing and annotation.</title>
        <authorList>
            <consortium name="The Broad Institute Genomics Platform"/>
            <consortium name="The Broad Institute Genome Sequencing Center for Infectious Disease"/>
            <person name="Wu L."/>
            <person name="Ma J."/>
        </authorList>
    </citation>
    <scope>NUCLEOTIDE SEQUENCE [LARGE SCALE GENOMIC DNA]</scope>
    <source>
        <strain evidence="7">JCM 18303</strain>
    </source>
</reference>
<proteinExistence type="predicted"/>
<dbReference type="InterPro" id="IPR000843">
    <property type="entry name" value="HTH_LacI"/>
</dbReference>
<dbReference type="Gene3D" id="1.10.260.40">
    <property type="entry name" value="lambda repressor-like DNA-binding domains"/>
    <property type="match status" value="1"/>
</dbReference>
<accession>A0ABP9QSD3</accession>
<dbReference type="PANTHER" id="PTHR30146">
    <property type="entry name" value="LACI-RELATED TRANSCRIPTIONAL REPRESSOR"/>
    <property type="match status" value="1"/>
</dbReference>
<comment type="caution">
    <text evidence="6">The sequence shown here is derived from an EMBL/GenBank/DDBJ whole genome shotgun (WGS) entry which is preliminary data.</text>
</comment>
<dbReference type="PROSITE" id="PS00717">
    <property type="entry name" value="SIGMA54_1"/>
    <property type="match status" value="1"/>
</dbReference>
<dbReference type="InterPro" id="IPR028082">
    <property type="entry name" value="Peripla_BP_I"/>
</dbReference>
<keyword evidence="2 6" id="KW-0238">DNA-binding</keyword>
<feature type="region of interest" description="Disordered" evidence="4">
    <location>
        <begin position="346"/>
        <end position="366"/>
    </location>
</feature>
<evidence type="ECO:0000256" key="1">
    <source>
        <dbReference type="ARBA" id="ARBA00023015"/>
    </source>
</evidence>
<feature type="domain" description="HTH lacI-type" evidence="5">
    <location>
        <begin position="16"/>
        <end position="75"/>
    </location>
</feature>
<dbReference type="Pfam" id="PF13377">
    <property type="entry name" value="Peripla_BP_3"/>
    <property type="match status" value="1"/>
</dbReference>